<keyword evidence="3" id="KW-1185">Reference proteome</keyword>
<gene>
    <name evidence="2" type="ORF">KFL_004010010</name>
</gene>
<feature type="non-terminal residue" evidence="2">
    <location>
        <position position="1"/>
    </location>
</feature>
<dbReference type="Proteomes" id="UP000054558">
    <property type="component" value="Unassembled WGS sequence"/>
</dbReference>
<feature type="compositionally biased region" description="Acidic residues" evidence="1">
    <location>
        <begin position="36"/>
        <end position="56"/>
    </location>
</feature>
<sequence length="202" mass="21892">ERRVRGEGEVDEAAEEESAPRGRRVLNEGQAPNGEAAEESDDEAADVTGEGEEGSPDEEKAEKLGDASNEVDGELEMKENESEDEDKELEAEEEGAEILDTEAAVRWANANEEKRGAGDADGDGVGSGEETSALDELLDDALAMGRTDSRKTRGSEEPTSEARGGEAKGAPKTGKRYLSKAERRKMKKGQARERKRNRQLRT</sequence>
<organism evidence="2 3">
    <name type="scientific">Klebsormidium nitens</name>
    <name type="common">Green alga</name>
    <name type="synonym">Ulothrix nitens</name>
    <dbReference type="NCBI Taxonomy" id="105231"/>
    <lineage>
        <taxon>Eukaryota</taxon>
        <taxon>Viridiplantae</taxon>
        <taxon>Streptophyta</taxon>
        <taxon>Klebsormidiophyceae</taxon>
        <taxon>Klebsormidiales</taxon>
        <taxon>Klebsormidiaceae</taxon>
        <taxon>Klebsormidium</taxon>
    </lineage>
</organism>
<name>A0A1Y1IIY3_KLENI</name>
<dbReference type="OMA" id="WANANEE"/>
<proteinExistence type="predicted"/>
<dbReference type="AlphaFoldDB" id="A0A1Y1IIY3"/>
<reference evidence="2 3" key="1">
    <citation type="journal article" date="2014" name="Nat. Commun.">
        <title>Klebsormidium flaccidum genome reveals primary factors for plant terrestrial adaptation.</title>
        <authorList>
            <person name="Hori K."/>
            <person name="Maruyama F."/>
            <person name="Fujisawa T."/>
            <person name="Togashi T."/>
            <person name="Yamamoto N."/>
            <person name="Seo M."/>
            <person name="Sato S."/>
            <person name="Yamada T."/>
            <person name="Mori H."/>
            <person name="Tajima N."/>
            <person name="Moriyama T."/>
            <person name="Ikeuchi M."/>
            <person name="Watanabe M."/>
            <person name="Wada H."/>
            <person name="Kobayashi K."/>
            <person name="Saito M."/>
            <person name="Masuda T."/>
            <person name="Sasaki-Sekimoto Y."/>
            <person name="Mashiguchi K."/>
            <person name="Awai K."/>
            <person name="Shimojima M."/>
            <person name="Masuda S."/>
            <person name="Iwai M."/>
            <person name="Nobusawa T."/>
            <person name="Narise T."/>
            <person name="Kondo S."/>
            <person name="Saito H."/>
            <person name="Sato R."/>
            <person name="Murakawa M."/>
            <person name="Ihara Y."/>
            <person name="Oshima-Yamada Y."/>
            <person name="Ohtaka K."/>
            <person name="Satoh M."/>
            <person name="Sonobe K."/>
            <person name="Ishii M."/>
            <person name="Ohtani R."/>
            <person name="Kanamori-Sato M."/>
            <person name="Honoki R."/>
            <person name="Miyazaki D."/>
            <person name="Mochizuki H."/>
            <person name="Umetsu J."/>
            <person name="Higashi K."/>
            <person name="Shibata D."/>
            <person name="Kamiya Y."/>
            <person name="Sato N."/>
            <person name="Nakamura Y."/>
            <person name="Tabata S."/>
            <person name="Ida S."/>
            <person name="Kurokawa K."/>
            <person name="Ohta H."/>
        </authorList>
    </citation>
    <scope>NUCLEOTIDE SEQUENCE [LARGE SCALE GENOMIC DNA]</scope>
    <source>
        <strain evidence="2 3">NIES-2285</strain>
    </source>
</reference>
<feature type="compositionally biased region" description="Basic and acidic residues" evidence="1">
    <location>
        <begin position="147"/>
        <end position="156"/>
    </location>
</feature>
<evidence type="ECO:0000313" key="2">
    <source>
        <dbReference type="EMBL" id="GAQ88108.1"/>
    </source>
</evidence>
<protein>
    <submittedName>
        <fullName evidence="2">Uncharacterized protein</fullName>
    </submittedName>
</protein>
<accession>A0A1Y1IIY3</accession>
<evidence type="ECO:0000256" key="1">
    <source>
        <dbReference type="SAM" id="MobiDB-lite"/>
    </source>
</evidence>
<feature type="compositionally biased region" description="Acidic residues" evidence="1">
    <location>
        <begin position="81"/>
        <end position="100"/>
    </location>
</feature>
<dbReference type="EMBL" id="DF237350">
    <property type="protein sequence ID" value="GAQ88108.1"/>
    <property type="molecule type" value="Genomic_DNA"/>
</dbReference>
<feature type="compositionally biased region" description="Basic residues" evidence="1">
    <location>
        <begin position="173"/>
        <end position="202"/>
    </location>
</feature>
<feature type="region of interest" description="Disordered" evidence="1">
    <location>
        <begin position="1"/>
        <end position="202"/>
    </location>
</feature>
<evidence type="ECO:0000313" key="3">
    <source>
        <dbReference type="Proteomes" id="UP000054558"/>
    </source>
</evidence>